<dbReference type="InterPro" id="IPR029681">
    <property type="entry name" value="CCDC157"/>
</dbReference>
<feature type="coiled-coil region" evidence="1">
    <location>
        <begin position="306"/>
        <end position="456"/>
    </location>
</feature>
<keyword evidence="4" id="KW-1185">Reference proteome</keyword>
<evidence type="ECO:0000256" key="1">
    <source>
        <dbReference type="SAM" id="Coils"/>
    </source>
</evidence>
<dbReference type="AlphaFoldDB" id="A0A7M4EH20"/>
<reference evidence="3" key="1">
    <citation type="submission" date="2025-08" db="UniProtKB">
        <authorList>
            <consortium name="Ensembl"/>
        </authorList>
    </citation>
    <scope>IDENTIFICATION</scope>
</reference>
<keyword evidence="1" id="KW-0175">Coiled coil</keyword>
<organism evidence="3 4">
    <name type="scientific">Crocodylus porosus</name>
    <name type="common">Saltwater crocodile</name>
    <name type="synonym">Estuarine crocodile</name>
    <dbReference type="NCBI Taxonomy" id="8502"/>
    <lineage>
        <taxon>Eukaryota</taxon>
        <taxon>Metazoa</taxon>
        <taxon>Chordata</taxon>
        <taxon>Craniata</taxon>
        <taxon>Vertebrata</taxon>
        <taxon>Euteleostomi</taxon>
        <taxon>Archelosauria</taxon>
        <taxon>Archosauria</taxon>
        <taxon>Crocodylia</taxon>
        <taxon>Longirostres</taxon>
        <taxon>Crocodylidae</taxon>
        <taxon>Crocodylus</taxon>
    </lineage>
</organism>
<dbReference type="PANTHER" id="PTHR43696">
    <property type="entry name" value="COILED-COIL DOMAIN-CONTAINING PROTEIN 157"/>
    <property type="match status" value="1"/>
</dbReference>
<feature type="region of interest" description="Disordered" evidence="2">
    <location>
        <begin position="793"/>
        <end position="819"/>
    </location>
</feature>
<feature type="region of interest" description="Disordered" evidence="2">
    <location>
        <begin position="708"/>
        <end position="772"/>
    </location>
</feature>
<evidence type="ECO:0000313" key="3">
    <source>
        <dbReference type="Ensembl" id="ENSCPRP00005009148.1"/>
    </source>
</evidence>
<feature type="compositionally biased region" description="Polar residues" evidence="2">
    <location>
        <begin position="734"/>
        <end position="772"/>
    </location>
</feature>
<dbReference type="OMA" id="QDQLWSP"/>
<dbReference type="GeneTree" id="ENSGT00390000013684"/>
<dbReference type="PANTHER" id="PTHR43696:SF9">
    <property type="entry name" value="COILED-COIL DOMAIN-CONTAINING PROTEIN 157"/>
    <property type="match status" value="1"/>
</dbReference>
<feature type="coiled-coil region" evidence="1">
    <location>
        <begin position="547"/>
        <end position="630"/>
    </location>
</feature>
<gene>
    <name evidence="3" type="primary">CCDC157</name>
</gene>
<protein>
    <submittedName>
        <fullName evidence="3">Coiled-coil domain containing 157</fullName>
    </submittedName>
</protein>
<proteinExistence type="predicted"/>
<dbReference type="Proteomes" id="UP000594220">
    <property type="component" value="Unplaced"/>
</dbReference>
<accession>A0A7M4EH20</accession>
<evidence type="ECO:0000256" key="2">
    <source>
        <dbReference type="SAM" id="MobiDB-lite"/>
    </source>
</evidence>
<feature type="compositionally biased region" description="Basic and acidic residues" evidence="2">
    <location>
        <begin position="716"/>
        <end position="725"/>
    </location>
</feature>
<name>A0A7M4EH20_CROPO</name>
<evidence type="ECO:0000313" key="4">
    <source>
        <dbReference type="Proteomes" id="UP000594220"/>
    </source>
</evidence>
<sequence length="819" mass="92136">MAQPAGGRTCVESLRRDVTDLQGAIADVCGRAGPARCRSWKFPDRLSCELDVVALLQRYDYVEGDAELTRRSHVALLELVIDRLLLLLQSFTGYAENLVNEQAVPPPQAVGPCMSVGLTVRKYWNSMLKLGALYQQSVSENKSNRKEVSALKSTLQNLKIENKHLRSCSPVISELGTSFDCTQATTSCLSQNFSVPDYINDLSRPRSAYSITRNNHSVHSQTIESSLVPCDSCASAQASLQEVSKAIMSICRNQNIPSSLCKFQKMIEETMFNKTLAAADMRYWASEQMKDLSRINKHLGMLMQLINPLKTELEESEKQKDELKKQVEDFARVLQQEKEIQEQQRQAAKQCLEKKNKENQEIMAKLEKDSENAKIGTALLEEWISSLKEELASQQATVKELELIKMSLLEEMRTKMVDKSQMLKLQEQVQVVTSQLESTSQELSKVTIQLDKEKAKVKSMLRHEEVGTFYWRKDLESFDDLGSPCQLQQGAGARLGAGLELGQVGTAEWGDQGVSCRAPHTGGQWRSPPARQHLSLQAKQRVLLQQLDSVDQECEELRTTLSEAEEDKAKLVEQLKEMQDKKQQVQHKLEAQQELTENLEQEKQSLEQSTSELHKNVSELEELIQELKERQRLLVSFPDLHIPAEAQFESTGNVAEDMEKQLQANNIRINILEQENFRLRTALVKMREAAKQGALRLIPQTQLWIHSSPQTSSKDCVTDHNKDYRGNPTGAHRSPNSQAGNDSLVSRRPPSSQTSKACQRPPSSQQTKPSSLETTCKELSCLSLLPENFLVSSNVKPKGQDSVAGVQALPSRSTRNHQK</sequence>
<reference evidence="3" key="2">
    <citation type="submission" date="2025-09" db="UniProtKB">
        <authorList>
            <consortium name="Ensembl"/>
        </authorList>
    </citation>
    <scope>IDENTIFICATION</scope>
</reference>
<dbReference type="Ensembl" id="ENSCPRT00005010765.1">
    <property type="protein sequence ID" value="ENSCPRP00005009148.1"/>
    <property type="gene ID" value="ENSCPRG00005006503.1"/>
</dbReference>